<keyword evidence="7 9" id="KW-0663">Pyridoxal phosphate</keyword>
<dbReference type="Proteomes" id="UP000306409">
    <property type="component" value="Chromosome"/>
</dbReference>
<evidence type="ECO:0000259" key="10">
    <source>
        <dbReference type="Pfam" id="PF00155"/>
    </source>
</evidence>
<evidence type="ECO:0000256" key="2">
    <source>
        <dbReference type="ARBA" id="ARBA00007970"/>
    </source>
</evidence>
<comment type="similarity">
    <text evidence="2 9">Belongs to the class-II pyridoxal-phosphate-dependent aminotransferase family. Histidinol-phosphate aminotransferase subfamily.</text>
</comment>
<evidence type="ECO:0000256" key="5">
    <source>
        <dbReference type="ARBA" id="ARBA00022605"/>
    </source>
</evidence>
<accession>A0A4U7JI10</accession>
<comment type="cofactor">
    <cofactor evidence="1 9">
        <name>pyridoxal 5'-phosphate</name>
        <dbReference type="ChEBI" id="CHEBI:597326"/>
    </cofactor>
</comment>
<dbReference type="InterPro" id="IPR015421">
    <property type="entry name" value="PyrdxlP-dep_Trfase_major"/>
</dbReference>
<evidence type="ECO:0000256" key="3">
    <source>
        <dbReference type="ARBA" id="ARBA00011738"/>
    </source>
</evidence>
<keyword evidence="5 9" id="KW-0028">Amino-acid biosynthesis</keyword>
<dbReference type="InterPro" id="IPR001917">
    <property type="entry name" value="Aminotrans_II_pyridoxalP_BS"/>
</dbReference>
<dbReference type="InterPro" id="IPR005861">
    <property type="entry name" value="HisP_aminotrans"/>
</dbReference>
<evidence type="ECO:0000256" key="6">
    <source>
        <dbReference type="ARBA" id="ARBA00022679"/>
    </source>
</evidence>
<proteinExistence type="inferred from homology"/>
<comment type="catalytic activity">
    <reaction evidence="9">
        <text>L-histidinol phosphate + 2-oxoglutarate = 3-(imidazol-4-yl)-2-oxopropyl phosphate + L-glutamate</text>
        <dbReference type="Rhea" id="RHEA:23744"/>
        <dbReference type="ChEBI" id="CHEBI:16810"/>
        <dbReference type="ChEBI" id="CHEBI:29985"/>
        <dbReference type="ChEBI" id="CHEBI:57766"/>
        <dbReference type="ChEBI" id="CHEBI:57980"/>
        <dbReference type="EC" id="2.6.1.9"/>
    </reaction>
</comment>
<keyword evidence="12" id="KW-1185">Reference proteome</keyword>
<dbReference type="EMBL" id="CP061336">
    <property type="protein sequence ID" value="QNU67584.1"/>
    <property type="molecule type" value="Genomic_DNA"/>
</dbReference>
<dbReference type="GO" id="GO:0000105">
    <property type="term" value="P:L-histidine biosynthetic process"/>
    <property type="evidence" value="ECO:0007669"/>
    <property type="project" value="UniProtKB-UniRule"/>
</dbReference>
<dbReference type="PROSITE" id="PS00599">
    <property type="entry name" value="AA_TRANSFER_CLASS_2"/>
    <property type="match status" value="1"/>
</dbReference>
<evidence type="ECO:0000256" key="1">
    <source>
        <dbReference type="ARBA" id="ARBA00001933"/>
    </source>
</evidence>
<dbReference type="Pfam" id="PF00155">
    <property type="entry name" value="Aminotran_1_2"/>
    <property type="match status" value="1"/>
</dbReference>
<name>A0A4U7JI10_9FIRM</name>
<dbReference type="OrthoDB" id="9813612at2"/>
<feature type="domain" description="Aminotransferase class I/classII large" evidence="10">
    <location>
        <begin position="24"/>
        <end position="350"/>
    </location>
</feature>
<dbReference type="EC" id="2.6.1.9" evidence="9"/>
<dbReference type="RefSeq" id="WP_137697626.1">
    <property type="nucleotide sequence ID" value="NZ_CP061336.1"/>
</dbReference>
<comment type="subunit">
    <text evidence="3 9">Homodimer.</text>
</comment>
<sequence length="358" mass="40664">MIEELIRPEIRSFTPYNANQQPYKIKLDANESPFNLPLTVREKLSEFIKNDPQLNLYPDTDSIQLRKTISEHWDVDSEGIIVGTGSDQLIQVMTNVFIGVGDKILYPVPSFSMYRDSCLIAGGTPVKYLLNPEDGYEYSKETILEAYEKEQPKIIYICNPNNPTGNIMSVSDVIDVVKYCRKSIVVVDEAYGEFCDNTVIPYVKEYENLLVLRTFSKAYGLAGIRCGYSISCKKLASAVNLARPPYNISSLSQYIAQLILSDKEEINKNIEYLIEQREWMIGKLSNIKGVEVYKSYANFILVKVDNCNDVYNRLCEKGIFVRNFGLAPLLTGCLRISIGTNEQNSIFLDELSTICYNK</sequence>
<dbReference type="UniPathway" id="UPA00031">
    <property type="reaction ID" value="UER00012"/>
</dbReference>
<evidence type="ECO:0000256" key="9">
    <source>
        <dbReference type="HAMAP-Rule" id="MF_01023"/>
    </source>
</evidence>
<dbReference type="NCBIfam" id="TIGR01141">
    <property type="entry name" value="hisC"/>
    <property type="match status" value="1"/>
</dbReference>
<keyword evidence="4 9" id="KW-0032">Aminotransferase</keyword>
<evidence type="ECO:0000256" key="4">
    <source>
        <dbReference type="ARBA" id="ARBA00022576"/>
    </source>
</evidence>
<dbReference type="HAMAP" id="MF_01023">
    <property type="entry name" value="HisC_aminotrans_2"/>
    <property type="match status" value="1"/>
</dbReference>
<keyword evidence="6 9" id="KW-0808">Transferase</keyword>
<feature type="modified residue" description="N6-(pyridoxal phosphate)lysine" evidence="9">
    <location>
        <position position="217"/>
    </location>
</feature>
<dbReference type="CDD" id="cd00609">
    <property type="entry name" value="AAT_like"/>
    <property type="match status" value="1"/>
</dbReference>
<dbReference type="GO" id="GO:0004400">
    <property type="term" value="F:histidinol-phosphate transaminase activity"/>
    <property type="evidence" value="ECO:0007669"/>
    <property type="project" value="UniProtKB-UniRule"/>
</dbReference>
<evidence type="ECO:0000256" key="7">
    <source>
        <dbReference type="ARBA" id="ARBA00022898"/>
    </source>
</evidence>
<evidence type="ECO:0000313" key="11">
    <source>
        <dbReference type="EMBL" id="QNU67584.1"/>
    </source>
</evidence>
<evidence type="ECO:0000313" key="12">
    <source>
        <dbReference type="Proteomes" id="UP000306409"/>
    </source>
</evidence>
<dbReference type="PANTHER" id="PTHR42885:SF2">
    <property type="entry name" value="HISTIDINOL-PHOSPHATE AMINOTRANSFERASE"/>
    <property type="match status" value="1"/>
</dbReference>
<dbReference type="GO" id="GO:0030170">
    <property type="term" value="F:pyridoxal phosphate binding"/>
    <property type="evidence" value="ECO:0007669"/>
    <property type="project" value="InterPro"/>
</dbReference>
<dbReference type="SUPFAM" id="SSF53383">
    <property type="entry name" value="PLP-dependent transferases"/>
    <property type="match status" value="1"/>
</dbReference>
<reference evidence="11 12" key="1">
    <citation type="submission" date="2020-09" db="EMBL/GenBank/DDBJ databases">
        <title>Characterization and genome sequencing of Ruminiclostridium sp. nov. MA18.</title>
        <authorList>
            <person name="Rettenmaier R."/>
            <person name="Kowollik M.-L."/>
            <person name="Liebl W."/>
            <person name="Zverlov V."/>
        </authorList>
    </citation>
    <scope>NUCLEOTIDE SEQUENCE [LARGE SCALE GENOMIC DNA]</scope>
    <source>
        <strain evidence="11 12">MA18</strain>
    </source>
</reference>
<dbReference type="InterPro" id="IPR015424">
    <property type="entry name" value="PyrdxlP-dep_Trfase"/>
</dbReference>
<dbReference type="Gene3D" id="3.40.640.10">
    <property type="entry name" value="Type I PLP-dependent aspartate aminotransferase-like (Major domain)"/>
    <property type="match status" value="1"/>
</dbReference>
<protein>
    <recommendedName>
        <fullName evidence="9">Histidinol-phosphate aminotransferase</fullName>
        <ecNumber evidence="9">2.6.1.9</ecNumber>
    </recommendedName>
    <alternativeName>
        <fullName evidence="9">Imidazole acetol-phosphate transaminase</fullName>
    </alternativeName>
</protein>
<dbReference type="AlphaFoldDB" id="A0A4U7JI10"/>
<gene>
    <name evidence="9 11" type="primary">hisC</name>
    <name evidence="11" type="ORF">EHE19_003645</name>
</gene>
<evidence type="ECO:0000256" key="8">
    <source>
        <dbReference type="ARBA" id="ARBA00023102"/>
    </source>
</evidence>
<comment type="pathway">
    <text evidence="9">Amino-acid biosynthesis; L-histidine biosynthesis; L-histidine from 5-phospho-alpha-D-ribose 1-diphosphate: step 7/9.</text>
</comment>
<dbReference type="PANTHER" id="PTHR42885">
    <property type="entry name" value="HISTIDINOL-PHOSPHATE AMINOTRANSFERASE-RELATED"/>
    <property type="match status" value="1"/>
</dbReference>
<dbReference type="KEGG" id="rher:EHE19_003645"/>
<organism evidence="11 12">
    <name type="scientific">Ruminiclostridium herbifermentans</name>
    <dbReference type="NCBI Taxonomy" id="2488810"/>
    <lineage>
        <taxon>Bacteria</taxon>
        <taxon>Bacillati</taxon>
        <taxon>Bacillota</taxon>
        <taxon>Clostridia</taxon>
        <taxon>Eubacteriales</taxon>
        <taxon>Oscillospiraceae</taxon>
        <taxon>Ruminiclostridium</taxon>
    </lineage>
</organism>
<keyword evidence="8 9" id="KW-0368">Histidine biosynthesis</keyword>
<dbReference type="InterPro" id="IPR015422">
    <property type="entry name" value="PyrdxlP-dep_Trfase_small"/>
</dbReference>
<dbReference type="Gene3D" id="3.90.1150.10">
    <property type="entry name" value="Aspartate Aminotransferase, domain 1"/>
    <property type="match status" value="1"/>
</dbReference>
<dbReference type="InterPro" id="IPR004839">
    <property type="entry name" value="Aminotransferase_I/II_large"/>
</dbReference>